<dbReference type="PRINTS" id="PR00421">
    <property type="entry name" value="THIOREDOXIN"/>
</dbReference>
<keyword evidence="4 10" id="KW-0732">Signal</keyword>
<protein>
    <recommendedName>
        <fullName evidence="3">protein disulfide-isomerase</fullName>
        <ecNumber evidence="3">5.3.4.1</ecNumber>
    </recommendedName>
</protein>
<feature type="domain" description="Thioredoxin" evidence="11">
    <location>
        <begin position="132"/>
        <end position="255"/>
    </location>
</feature>
<dbReference type="STRING" id="1160509.A0A3N4I411"/>
<evidence type="ECO:0000256" key="5">
    <source>
        <dbReference type="ARBA" id="ARBA00022737"/>
    </source>
</evidence>
<dbReference type="EC" id="5.3.4.1" evidence="3"/>
<evidence type="ECO:0000256" key="6">
    <source>
        <dbReference type="ARBA" id="ARBA00023157"/>
    </source>
</evidence>
<organism evidence="12 13">
    <name type="scientific">Ascobolus immersus RN42</name>
    <dbReference type="NCBI Taxonomy" id="1160509"/>
    <lineage>
        <taxon>Eukaryota</taxon>
        <taxon>Fungi</taxon>
        <taxon>Dikarya</taxon>
        <taxon>Ascomycota</taxon>
        <taxon>Pezizomycotina</taxon>
        <taxon>Pezizomycetes</taxon>
        <taxon>Pezizales</taxon>
        <taxon>Ascobolaceae</taxon>
        <taxon>Ascobolus</taxon>
    </lineage>
</organism>
<keyword evidence="6" id="KW-1015">Disulfide bond</keyword>
<evidence type="ECO:0000256" key="2">
    <source>
        <dbReference type="ARBA" id="ARBA00006347"/>
    </source>
</evidence>
<dbReference type="InterPro" id="IPR005788">
    <property type="entry name" value="PDI_thioredoxin-like_dom"/>
</dbReference>
<evidence type="ECO:0000313" key="13">
    <source>
        <dbReference type="Proteomes" id="UP000275078"/>
    </source>
</evidence>
<dbReference type="NCBIfam" id="TIGR01126">
    <property type="entry name" value="pdi_dom"/>
    <property type="match status" value="2"/>
</dbReference>
<dbReference type="GO" id="GO:0003756">
    <property type="term" value="F:protein disulfide isomerase activity"/>
    <property type="evidence" value="ECO:0007669"/>
    <property type="project" value="UniProtKB-EC"/>
</dbReference>
<comment type="catalytic activity">
    <reaction evidence="1">
        <text>Catalyzes the rearrangement of -S-S- bonds in proteins.</text>
        <dbReference type="EC" id="5.3.4.1"/>
    </reaction>
</comment>
<dbReference type="SUPFAM" id="SSF52833">
    <property type="entry name" value="Thioredoxin-like"/>
    <property type="match status" value="2"/>
</dbReference>
<dbReference type="Pfam" id="PF00085">
    <property type="entry name" value="Thioredoxin"/>
    <property type="match status" value="2"/>
</dbReference>
<name>A0A3N4I411_ASCIM</name>
<dbReference type="PROSITE" id="PS00194">
    <property type="entry name" value="THIOREDOXIN_1"/>
    <property type="match status" value="2"/>
</dbReference>
<keyword evidence="5" id="KW-0677">Repeat</keyword>
<dbReference type="GO" id="GO:0006457">
    <property type="term" value="P:protein folding"/>
    <property type="evidence" value="ECO:0007669"/>
    <property type="project" value="TreeGrafter"/>
</dbReference>
<dbReference type="InterPro" id="IPR013766">
    <property type="entry name" value="Thioredoxin_domain"/>
</dbReference>
<evidence type="ECO:0000259" key="11">
    <source>
        <dbReference type="PROSITE" id="PS51352"/>
    </source>
</evidence>
<feature type="chain" id="PRO_5018050742" description="protein disulfide-isomerase" evidence="10">
    <location>
        <begin position="20"/>
        <end position="385"/>
    </location>
</feature>
<dbReference type="Gene3D" id="3.40.30.10">
    <property type="entry name" value="Glutaredoxin"/>
    <property type="match status" value="2"/>
</dbReference>
<dbReference type="Gene3D" id="1.20.1150.12">
    <property type="entry name" value="Endoplasmic reticulum resident protein 29, C-terminal domain"/>
    <property type="match status" value="1"/>
</dbReference>
<evidence type="ECO:0000256" key="10">
    <source>
        <dbReference type="SAM" id="SignalP"/>
    </source>
</evidence>
<dbReference type="InterPro" id="IPR036249">
    <property type="entry name" value="Thioredoxin-like_sf"/>
</dbReference>
<comment type="similarity">
    <text evidence="2 9">Belongs to the protein disulfide isomerase family.</text>
</comment>
<dbReference type="PROSITE" id="PS51352">
    <property type="entry name" value="THIOREDOXIN_2"/>
    <property type="match status" value="2"/>
</dbReference>
<dbReference type="Pfam" id="PF07749">
    <property type="entry name" value="ERp29"/>
    <property type="match status" value="1"/>
</dbReference>
<dbReference type="OrthoDB" id="10264505at2759"/>
<sequence length="385" mass="42249">MRLTAFLAAAATFVTTVAAGHVVDLTPGNFDAVVGGGKPALVEFYAPWCGHCKKLEPIYEKLAESYAPFSDKVVIAKVNADEHRSLGQRFNIQGFPTLKWFDGTTSSPSDVKVSRNLDDLSAFVKEKTGNGPRAPKAAPSNVLTLTDTNFDDVVLKSNKNVFVKFYAPWCGHCKNLAPVLEKVADSFSREADVTVAKINCDAPNCKAVCRDRFKVMGYPTLKFFKAEASKDDDGVAYNGGRSEEAITTFINEHAGTFRLPGGALSQEAGLVKQVDEIVEGLVHGEVTAKALEELVKKVTGLAKESSFVPFYLRVLARIGEKGVEYVPKELERVEGILKKGGLNAEKLDDFTIRRNILSVFNRVKKTEEKVEEKAEEVKEKVHEEL</sequence>
<dbReference type="PANTHER" id="PTHR45672:SF11">
    <property type="entry name" value="PROTEIN DISULFIDE-ISOMERASE C17H9.14C"/>
    <property type="match status" value="1"/>
</dbReference>
<accession>A0A3N4I411</accession>
<evidence type="ECO:0000256" key="3">
    <source>
        <dbReference type="ARBA" id="ARBA00012723"/>
    </source>
</evidence>
<dbReference type="CDD" id="cd02998">
    <property type="entry name" value="PDI_a_ERp38"/>
    <property type="match status" value="2"/>
</dbReference>
<dbReference type="GO" id="GO:0005783">
    <property type="term" value="C:endoplasmic reticulum"/>
    <property type="evidence" value="ECO:0007669"/>
    <property type="project" value="InterPro"/>
</dbReference>
<gene>
    <name evidence="12" type="ORF">BJ508DRAFT_417513</name>
</gene>
<dbReference type="PANTHER" id="PTHR45672">
    <property type="entry name" value="PROTEIN DISULFIDE-ISOMERASE C17H9.14C-RELATED"/>
    <property type="match status" value="1"/>
</dbReference>
<dbReference type="InterPro" id="IPR017937">
    <property type="entry name" value="Thioredoxin_CS"/>
</dbReference>
<dbReference type="Proteomes" id="UP000275078">
    <property type="component" value="Unassembled WGS sequence"/>
</dbReference>
<dbReference type="InterPro" id="IPR036356">
    <property type="entry name" value="ERp29_C_sf"/>
</dbReference>
<evidence type="ECO:0000256" key="4">
    <source>
        <dbReference type="ARBA" id="ARBA00022729"/>
    </source>
</evidence>
<reference evidence="12 13" key="1">
    <citation type="journal article" date="2018" name="Nat. Ecol. Evol.">
        <title>Pezizomycetes genomes reveal the molecular basis of ectomycorrhizal truffle lifestyle.</title>
        <authorList>
            <person name="Murat C."/>
            <person name="Payen T."/>
            <person name="Noel B."/>
            <person name="Kuo A."/>
            <person name="Morin E."/>
            <person name="Chen J."/>
            <person name="Kohler A."/>
            <person name="Krizsan K."/>
            <person name="Balestrini R."/>
            <person name="Da Silva C."/>
            <person name="Montanini B."/>
            <person name="Hainaut M."/>
            <person name="Levati E."/>
            <person name="Barry K.W."/>
            <person name="Belfiori B."/>
            <person name="Cichocki N."/>
            <person name="Clum A."/>
            <person name="Dockter R.B."/>
            <person name="Fauchery L."/>
            <person name="Guy J."/>
            <person name="Iotti M."/>
            <person name="Le Tacon F."/>
            <person name="Lindquist E.A."/>
            <person name="Lipzen A."/>
            <person name="Malagnac F."/>
            <person name="Mello A."/>
            <person name="Molinier V."/>
            <person name="Miyauchi S."/>
            <person name="Poulain J."/>
            <person name="Riccioni C."/>
            <person name="Rubini A."/>
            <person name="Sitrit Y."/>
            <person name="Splivallo R."/>
            <person name="Traeger S."/>
            <person name="Wang M."/>
            <person name="Zifcakova L."/>
            <person name="Wipf D."/>
            <person name="Zambonelli A."/>
            <person name="Paolocci F."/>
            <person name="Nowrousian M."/>
            <person name="Ottonello S."/>
            <person name="Baldrian P."/>
            <person name="Spatafora J.W."/>
            <person name="Henrissat B."/>
            <person name="Nagy L.G."/>
            <person name="Aury J.M."/>
            <person name="Wincker P."/>
            <person name="Grigoriev I.V."/>
            <person name="Bonfante P."/>
            <person name="Martin F.M."/>
        </authorList>
    </citation>
    <scope>NUCLEOTIDE SEQUENCE [LARGE SCALE GENOMIC DNA]</scope>
    <source>
        <strain evidence="12 13">RN42</strain>
    </source>
</reference>
<dbReference type="CDD" id="cd00238">
    <property type="entry name" value="ERp29c"/>
    <property type="match status" value="1"/>
</dbReference>
<dbReference type="SUPFAM" id="SSF47933">
    <property type="entry name" value="ERP29 C domain-like"/>
    <property type="match status" value="1"/>
</dbReference>
<feature type="signal peptide" evidence="10">
    <location>
        <begin position="1"/>
        <end position="19"/>
    </location>
</feature>
<dbReference type="EMBL" id="ML119741">
    <property type="protein sequence ID" value="RPA76594.1"/>
    <property type="molecule type" value="Genomic_DNA"/>
</dbReference>
<evidence type="ECO:0000256" key="9">
    <source>
        <dbReference type="RuleBase" id="RU004208"/>
    </source>
</evidence>
<dbReference type="InterPro" id="IPR011679">
    <property type="entry name" value="ERp29_C"/>
</dbReference>
<keyword evidence="8" id="KW-0676">Redox-active center</keyword>
<proteinExistence type="inferred from homology"/>
<feature type="domain" description="Thioredoxin" evidence="11">
    <location>
        <begin position="2"/>
        <end position="129"/>
    </location>
</feature>
<evidence type="ECO:0000313" key="12">
    <source>
        <dbReference type="EMBL" id="RPA76594.1"/>
    </source>
</evidence>
<dbReference type="InterPro" id="IPR051063">
    <property type="entry name" value="PDI"/>
</dbReference>
<dbReference type="AlphaFoldDB" id="A0A3N4I411"/>
<evidence type="ECO:0000256" key="8">
    <source>
        <dbReference type="ARBA" id="ARBA00023284"/>
    </source>
</evidence>
<evidence type="ECO:0000256" key="1">
    <source>
        <dbReference type="ARBA" id="ARBA00001182"/>
    </source>
</evidence>
<keyword evidence="7" id="KW-0413">Isomerase</keyword>
<keyword evidence="13" id="KW-1185">Reference proteome</keyword>
<evidence type="ECO:0000256" key="7">
    <source>
        <dbReference type="ARBA" id="ARBA00023235"/>
    </source>
</evidence>